<proteinExistence type="predicted"/>
<dbReference type="AlphaFoldDB" id="A0ABC8LT32"/>
<dbReference type="PANTHER" id="PTHR23273:SF114">
    <property type="entry name" value="REPLICATION FACTOR A C-TERMINAL DOMAIN-CONTAINING PROTEIN"/>
    <property type="match status" value="1"/>
</dbReference>
<dbReference type="PANTHER" id="PTHR23273">
    <property type="entry name" value="REPLICATION FACTOR A 1, RFA1"/>
    <property type="match status" value="1"/>
</dbReference>
<comment type="caution">
    <text evidence="2">The sequence shown here is derived from an EMBL/GenBank/DDBJ whole genome shotgun (WGS) entry which is preliminary data.</text>
</comment>
<protein>
    <recommendedName>
        <fullName evidence="4">Replication factor A C-terminal domain-containing protein</fullName>
    </recommendedName>
</protein>
<organism evidence="2 3">
    <name type="scientific">Eruca vesicaria subsp. sativa</name>
    <name type="common">Garden rocket</name>
    <name type="synonym">Eruca sativa</name>
    <dbReference type="NCBI Taxonomy" id="29727"/>
    <lineage>
        <taxon>Eukaryota</taxon>
        <taxon>Viridiplantae</taxon>
        <taxon>Streptophyta</taxon>
        <taxon>Embryophyta</taxon>
        <taxon>Tracheophyta</taxon>
        <taxon>Spermatophyta</taxon>
        <taxon>Magnoliopsida</taxon>
        <taxon>eudicotyledons</taxon>
        <taxon>Gunneridae</taxon>
        <taxon>Pentapetalae</taxon>
        <taxon>rosids</taxon>
        <taxon>malvids</taxon>
        <taxon>Brassicales</taxon>
        <taxon>Brassicaceae</taxon>
        <taxon>Brassiceae</taxon>
        <taxon>Eruca</taxon>
    </lineage>
</organism>
<accession>A0ABC8LT32</accession>
<dbReference type="EMBL" id="CAKOAT010728487">
    <property type="protein sequence ID" value="CAH8386884.1"/>
    <property type="molecule type" value="Genomic_DNA"/>
</dbReference>
<feature type="compositionally biased region" description="Polar residues" evidence="1">
    <location>
        <begin position="1"/>
        <end position="12"/>
    </location>
</feature>
<name>A0ABC8LT32_ERUVS</name>
<feature type="region of interest" description="Disordered" evidence="1">
    <location>
        <begin position="1"/>
        <end position="23"/>
    </location>
</feature>
<evidence type="ECO:0000256" key="1">
    <source>
        <dbReference type="SAM" id="MobiDB-lite"/>
    </source>
</evidence>
<evidence type="ECO:0008006" key="4">
    <source>
        <dbReference type="Google" id="ProtNLM"/>
    </source>
</evidence>
<feature type="compositionally biased region" description="Low complexity" evidence="1">
    <location>
        <begin position="13"/>
        <end position="23"/>
    </location>
</feature>
<dbReference type="Gene3D" id="2.40.50.140">
    <property type="entry name" value="Nucleic acid-binding proteins"/>
    <property type="match status" value="1"/>
</dbReference>
<dbReference type="Proteomes" id="UP001642260">
    <property type="component" value="Unassembled WGS sequence"/>
</dbReference>
<keyword evidence="3" id="KW-1185">Reference proteome</keyword>
<reference evidence="2 3" key="1">
    <citation type="submission" date="2022-03" db="EMBL/GenBank/DDBJ databases">
        <authorList>
            <person name="Macdonald S."/>
            <person name="Ahmed S."/>
            <person name="Newling K."/>
        </authorList>
    </citation>
    <scope>NUCLEOTIDE SEQUENCE [LARGE SCALE GENOMIC DNA]</scope>
</reference>
<dbReference type="InterPro" id="IPR012340">
    <property type="entry name" value="NA-bd_OB-fold"/>
</dbReference>
<sequence>MSSSGAQNPSKATTNSTLSSSILTKPTRKNTACSDLSTDVIGKVTVSSGKVAASSADKGKGCGVCHTKATKGATTLTCKKCGKSEIVGVPQYLSKISVYDHSEQAVFVLLGDAGQELNGKKASELVESYYEANENAGADDLVPVPQALVDTIGQSRKFIVKVSTNNLTGKTQVLTVTKVLPLEVAELEGGLGENVDNVGDDGMEDTAAETVKRSSDGIELVGLKRAKCG</sequence>
<evidence type="ECO:0000313" key="2">
    <source>
        <dbReference type="EMBL" id="CAH8386884.1"/>
    </source>
</evidence>
<dbReference type="SUPFAM" id="SSF50249">
    <property type="entry name" value="Nucleic acid-binding proteins"/>
    <property type="match status" value="1"/>
</dbReference>
<gene>
    <name evidence="2" type="ORF">ERUC_LOCUS39367</name>
</gene>
<evidence type="ECO:0000313" key="3">
    <source>
        <dbReference type="Proteomes" id="UP001642260"/>
    </source>
</evidence>